<dbReference type="KEGG" id="age:AA314_00375"/>
<name>A0AAC8Q1U0_9BACT</name>
<accession>A0AAC8Q1U0</accession>
<keyword evidence="6" id="KW-1185">Reference proteome</keyword>
<organism evidence="3 5">
    <name type="scientific">Archangium gephyra</name>
    <dbReference type="NCBI Taxonomy" id="48"/>
    <lineage>
        <taxon>Bacteria</taxon>
        <taxon>Pseudomonadati</taxon>
        <taxon>Myxococcota</taxon>
        <taxon>Myxococcia</taxon>
        <taxon>Myxococcales</taxon>
        <taxon>Cystobacterineae</taxon>
        <taxon>Archangiaceae</taxon>
        <taxon>Archangium</taxon>
    </lineage>
</organism>
<feature type="signal peptide" evidence="1">
    <location>
        <begin position="1"/>
        <end position="25"/>
    </location>
</feature>
<evidence type="ECO:0000259" key="2">
    <source>
        <dbReference type="Pfam" id="PF13435"/>
    </source>
</evidence>
<evidence type="ECO:0000313" key="6">
    <source>
        <dbReference type="Proteomes" id="UP000256345"/>
    </source>
</evidence>
<dbReference type="EMBL" id="CP011509">
    <property type="protein sequence ID" value="AKI98748.1"/>
    <property type="molecule type" value="Genomic_DNA"/>
</dbReference>
<dbReference type="InterPro" id="IPR023155">
    <property type="entry name" value="Cyt_c-552/4"/>
</dbReference>
<dbReference type="EMBL" id="QUMU01000006">
    <property type="protein sequence ID" value="REG30669.1"/>
    <property type="molecule type" value="Genomic_DNA"/>
</dbReference>
<reference evidence="4 6" key="2">
    <citation type="submission" date="2018-08" db="EMBL/GenBank/DDBJ databases">
        <title>Genomic Encyclopedia of Archaeal and Bacterial Type Strains, Phase II (KMG-II): from individual species to whole genera.</title>
        <authorList>
            <person name="Goeker M."/>
        </authorList>
    </citation>
    <scope>NUCLEOTIDE SEQUENCE [LARGE SCALE GENOMIC DNA]</scope>
    <source>
        <strain evidence="4 6">DSM 2261</strain>
    </source>
</reference>
<keyword evidence="1" id="KW-0732">Signal</keyword>
<evidence type="ECO:0000313" key="3">
    <source>
        <dbReference type="EMBL" id="AKI98748.1"/>
    </source>
</evidence>
<dbReference type="PROSITE" id="PS00560">
    <property type="entry name" value="CARBOXYPEPT_SER_HIS"/>
    <property type="match status" value="1"/>
</dbReference>
<dbReference type="Pfam" id="PF13435">
    <property type="entry name" value="Cytochrome_C554"/>
    <property type="match status" value="1"/>
</dbReference>
<dbReference type="SUPFAM" id="SSF48695">
    <property type="entry name" value="Multiheme cytochromes"/>
    <property type="match status" value="1"/>
</dbReference>
<evidence type="ECO:0000313" key="5">
    <source>
        <dbReference type="Proteomes" id="UP000035579"/>
    </source>
</evidence>
<gene>
    <name evidence="3" type="ORF">AA314_00375</name>
    <name evidence="4" type="ORF">ATI61_106138</name>
</gene>
<dbReference type="AlphaFoldDB" id="A0AAC8Q1U0"/>
<dbReference type="InterPro" id="IPR036280">
    <property type="entry name" value="Multihaem_cyt_sf"/>
</dbReference>
<feature type="chain" id="PRO_5041953253" evidence="1">
    <location>
        <begin position="26"/>
        <end position="334"/>
    </location>
</feature>
<dbReference type="Proteomes" id="UP000035579">
    <property type="component" value="Chromosome"/>
</dbReference>
<sequence length="334" mass="35803">MGKKGGLSRTLVVVAVLLVSPWAYPAGEDCGSCHSREQHAWAASRHAQASLNPTFRTAFEAGPRAWCLTCHAPLSATQGAKALAEGVSCEVCHLRGRTVLSARAPTAEALSLHPVVEEPRLRTSDFCARCHQFDVPLRAPMEHADRIVPSGLPAQDTFSEWRASSFAPSTPCQDCHMPAGSHAFAGGHDATLVRKALEVEVRADGATRVLATVRSRGVGHAVPTGDPFRRLRLLLCADVECTRVLGSAVFARGLEPTARAYRVVQDTRIPPPTLQAPSPSRTLEIPLAAPLPPGATWRLVRHHADPRHEPRLPPGEVSLEVARGTLSLPAQPTP</sequence>
<dbReference type="RefSeq" id="WP_047854028.1">
    <property type="nucleotide sequence ID" value="NZ_CP011509.1"/>
</dbReference>
<dbReference type="Gene3D" id="1.10.1130.10">
    <property type="entry name" value="Flavocytochrome C3, Chain A"/>
    <property type="match status" value="1"/>
</dbReference>
<evidence type="ECO:0000256" key="1">
    <source>
        <dbReference type="SAM" id="SignalP"/>
    </source>
</evidence>
<dbReference type="GO" id="GO:0004185">
    <property type="term" value="F:serine-type carboxypeptidase activity"/>
    <property type="evidence" value="ECO:0007669"/>
    <property type="project" value="InterPro"/>
</dbReference>
<evidence type="ECO:0000313" key="4">
    <source>
        <dbReference type="EMBL" id="REG30669.1"/>
    </source>
</evidence>
<dbReference type="Proteomes" id="UP000256345">
    <property type="component" value="Unassembled WGS sequence"/>
</dbReference>
<feature type="domain" description="Cytochrome c-552/4" evidence="2">
    <location>
        <begin position="30"/>
        <end position="93"/>
    </location>
</feature>
<reference evidence="3 5" key="1">
    <citation type="submission" date="2015-05" db="EMBL/GenBank/DDBJ databases">
        <title>Genome assembly of Archangium gephyra DSM 2261.</title>
        <authorList>
            <person name="Sharma G."/>
            <person name="Subramanian S."/>
        </authorList>
    </citation>
    <scope>NUCLEOTIDE SEQUENCE [LARGE SCALE GENOMIC DNA]</scope>
    <source>
        <strain evidence="3 5">DSM 2261</strain>
    </source>
</reference>
<dbReference type="InterPro" id="IPR033124">
    <property type="entry name" value="Ser_caboxypep_his_AS"/>
</dbReference>
<protein>
    <submittedName>
        <fullName evidence="3">Cytochrome c family protein</fullName>
    </submittedName>
    <submittedName>
        <fullName evidence="4">Cytochrome c554/c'-like protein</fullName>
    </submittedName>
</protein>
<proteinExistence type="predicted"/>